<evidence type="ECO:0000256" key="11">
    <source>
        <dbReference type="ARBA" id="ARBA00023180"/>
    </source>
</evidence>
<name>A0ABD2YL83_9GENT</name>
<keyword evidence="11" id="KW-0325">Glycoprotein</keyword>
<dbReference type="Pfam" id="PF13516">
    <property type="entry name" value="LRR_6"/>
    <property type="match status" value="1"/>
</dbReference>
<evidence type="ECO:0000256" key="3">
    <source>
        <dbReference type="ARBA" id="ARBA00022475"/>
    </source>
</evidence>
<dbReference type="Gene3D" id="3.80.10.10">
    <property type="entry name" value="Ribonuclease Inhibitor"/>
    <property type="match status" value="5"/>
</dbReference>
<reference evidence="14 15" key="1">
    <citation type="submission" date="2024-11" db="EMBL/GenBank/DDBJ databases">
        <title>A near-complete genome assembly of Cinchona calisaya.</title>
        <authorList>
            <person name="Lian D.C."/>
            <person name="Zhao X.W."/>
            <person name="Wei L."/>
        </authorList>
    </citation>
    <scope>NUCLEOTIDE SEQUENCE [LARGE SCALE GENOMIC DNA]</scope>
    <source>
        <tissue evidence="14">Nenye</tissue>
    </source>
</reference>
<dbReference type="FunFam" id="3.80.10.10:FF:000095">
    <property type="entry name" value="LRR receptor-like serine/threonine-protein kinase GSO1"/>
    <property type="match status" value="1"/>
</dbReference>
<evidence type="ECO:0000256" key="8">
    <source>
        <dbReference type="ARBA" id="ARBA00022989"/>
    </source>
</evidence>
<dbReference type="SMART" id="SM00369">
    <property type="entry name" value="LRR_TYP"/>
    <property type="match status" value="10"/>
</dbReference>
<comment type="caution">
    <text evidence="14">The sequence shown here is derived from an EMBL/GenBank/DDBJ whole genome shotgun (WGS) entry which is preliminary data.</text>
</comment>
<keyword evidence="10" id="KW-0675">Receptor</keyword>
<dbReference type="Pfam" id="PF08263">
    <property type="entry name" value="LRRNT_2"/>
    <property type="match status" value="1"/>
</dbReference>
<dbReference type="GO" id="GO:0005886">
    <property type="term" value="C:plasma membrane"/>
    <property type="evidence" value="ECO:0007669"/>
    <property type="project" value="UniProtKB-SubCell"/>
</dbReference>
<comment type="similarity">
    <text evidence="2">Belongs to the RLP family.</text>
</comment>
<evidence type="ECO:0000256" key="7">
    <source>
        <dbReference type="ARBA" id="ARBA00022737"/>
    </source>
</evidence>
<evidence type="ECO:0000256" key="1">
    <source>
        <dbReference type="ARBA" id="ARBA00004251"/>
    </source>
</evidence>
<dbReference type="InterPro" id="IPR051502">
    <property type="entry name" value="RLP_Defense_Trigger"/>
</dbReference>
<keyword evidence="5 12" id="KW-0812">Transmembrane</keyword>
<feature type="transmembrane region" description="Helical" evidence="12">
    <location>
        <begin position="960"/>
        <end position="982"/>
    </location>
</feature>
<dbReference type="SMART" id="SM00365">
    <property type="entry name" value="LRR_SD22"/>
    <property type="match status" value="5"/>
</dbReference>
<dbReference type="PROSITE" id="PS51450">
    <property type="entry name" value="LRR"/>
    <property type="match status" value="1"/>
</dbReference>
<organism evidence="14 15">
    <name type="scientific">Cinchona calisaya</name>
    <dbReference type="NCBI Taxonomy" id="153742"/>
    <lineage>
        <taxon>Eukaryota</taxon>
        <taxon>Viridiplantae</taxon>
        <taxon>Streptophyta</taxon>
        <taxon>Embryophyta</taxon>
        <taxon>Tracheophyta</taxon>
        <taxon>Spermatophyta</taxon>
        <taxon>Magnoliopsida</taxon>
        <taxon>eudicotyledons</taxon>
        <taxon>Gunneridae</taxon>
        <taxon>Pentapetalae</taxon>
        <taxon>asterids</taxon>
        <taxon>lamiids</taxon>
        <taxon>Gentianales</taxon>
        <taxon>Rubiaceae</taxon>
        <taxon>Cinchonoideae</taxon>
        <taxon>Cinchoneae</taxon>
        <taxon>Cinchona</taxon>
    </lineage>
</organism>
<evidence type="ECO:0000256" key="10">
    <source>
        <dbReference type="ARBA" id="ARBA00023170"/>
    </source>
</evidence>
<sequence length="1011" mass="113513">MEHYFILVASRRALVILMVLAHVISTTTKQVSRSAACLLEEKRALLDFKASLNETRYAHLLLPSWTNINGSENDVDEEASSSDCCKWEGVECSNTTGRIVELQLGNLRYNIFASFHQYWYLNMTTFLPLMDLRALDLSLNSFKSEVEGCGQLANLKNLQSLNLDGNYFNSSIIPCVTAIPALKALSLHNTNLEGFFPVQEFNRLKQMEVLDVSLTFLQGPLFFKELKLEKLRILNLQSTHMDEFSAIEVMTSLKTLSLSFNRINDSSILQEICSLKNLSELDLSHNYFGGYVPSCFSNLTSLQFLDLSYNNFSGDIPAVVISRLIHLEYLSLSGNPFGGSFSFSSFANHSKLQILDLERLSNDLHVDTEGLALPPPFQLRVLYLPGCNLNKRIGRRIPSFLFNQKELRFLDLSSNKLTGEIPTWLIENNTQLEYLDLKNNSFMGSFLLDLDGSPKLNLSWLDISNNKVSGKIPVDIGLLFPNLSCLNLSRNSFEGNIPQSLGNLTAAMSIDLSHNKFFGEVPDRIENGCVSLELLVLSDNNLQGYFPYSSSTNLTRLQVLYLDNNYFNGSISNGISYSPNLYLLDISNNKLQGKIYSWIGNFSSLRIVDMSKNLLEGYLPDDICKLRMLEFLDLSENQLSGPLPSCSNFTSLRFIHLHKNQITGSPSSMFFKSFNLMSIDLRDNQLSGGISQNIGEHTELRVLLLGGNNLLGPIPLHLCKLKNLTIVDLSRNKFYGPLPSCLCNISFGRERFDKYAFYNPDVRFPVGGQLLTYTYNSLGSVGQSGTVYFRVSAKQEEVEFTTKSRTESYVGNILNFMSGLDLSCNQLTGEIPSEFGSLSGIRALNLSHNYLQGSIPSSLSMLSQVESLDLSYNNFDGEIPSGLANLNFLSIFNVSYNNLSGRTPDKGQFANFDEKNYKGNPGLCGPLLKRSCNPINNVPQLEKNVGDHGKKADGVIDKVAFTWSFFGSYMVTLLALAVVVCISPYYRRAWSYYIDIWILSKFCEYCRSRKW</sequence>
<dbReference type="Pfam" id="PF13855">
    <property type="entry name" value="LRR_8"/>
    <property type="match status" value="4"/>
</dbReference>
<keyword evidence="7" id="KW-0677">Repeat</keyword>
<dbReference type="FunFam" id="3.80.10.10:FF:001678">
    <property type="entry name" value="Calmodulin-binding receptor kinase CaMRLK"/>
    <property type="match status" value="1"/>
</dbReference>
<keyword evidence="9 12" id="KW-0472">Membrane</keyword>
<dbReference type="SUPFAM" id="SSF52058">
    <property type="entry name" value="L domain-like"/>
    <property type="match status" value="2"/>
</dbReference>
<dbReference type="InterPro" id="IPR032675">
    <property type="entry name" value="LRR_dom_sf"/>
</dbReference>
<evidence type="ECO:0000256" key="4">
    <source>
        <dbReference type="ARBA" id="ARBA00022614"/>
    </source>
</evidence>
<keyword evidence="8 12" id="KW-1133">Transmembrane helix</keyword>
<dbReference type="PANTHER" id="PTHR48062">
    <property type="entry name" value="RECEPTOR-LIKE PROTEIN 14"/>
    <property type="match status" value="1"/>
</dbReference>
<evidence type="ECO:0000256" key="12">
    <source>
        <dbReference type="SAM" id="Phobius"/>
    </source>
</evidence>
<evidence type="ECO:0000313" key="15">
    <source>
        <dbReference type="Proteomes" id="UP001630127"/>
    </source>
</evidence>
<dbReference type="InterPro" id="IPR001611">
    <property type="entry name" value="Leu-rich_rpt"/>
</dbReference>
<evidence type="ECO:0000313" key="14">
    <source>
        <dbReference type="EMBL" id="KAL3506313.1"/>
    </source>
</evidence>
<dbReference type="AlphaFoldDB" id="A0ABD2YL83"/>
<dbReference type="InterPro" id="IPR003591">
    <property type="entry name" value="Leu-rich_rpt_typical-subtyp"/>
</dbReference>
<gene>
    <name evidence="14" type="ORF">ACH5RR_031695</name>
</gene>
<dbReference type="FunFam" id="3.80.10.10:FF:000213">
    <property type="entry name" value="Tyrosine-sulfated glycopeptide receptor 1"/>
    <property type="match status" value="1"/>
</dbReference>
<evidence type="ECO:0000256" key="2">
    <source>
        <dbReference type="ARBA" id="ARBA00009592"/>
    </source>
</evidence>
<keyword evidence="4" id="KW-0433">Leucine-rich repeat</keyword>
<dbReference type="Proteomes" id="UP001630127">
    <property type="component" value="Unassembled WGS sequence"/>
</dbReference>
<comment type="subcellular location">
    <subcellularLocation>
        <location evidence="1">Cell membrane</location>
        <topology evidence="1">Single-pass type I membrane protein</topology>
    </subcellularLocation>
</comment>
<dbReference type="Pfam" id="PF00560">
    <property type="entry name" value="LRR_1"/>
    <property type="match status" value="5"/>
</dbReference>
<dbReference type="EMBL" id="JBJUIK010000013">
    <property type="protein sequence ID" value="KAL3506313.1"/>
    <property type="molecule type" value="Genomic_DNA"/>
</dbReference>
<keyword evidence="6" id="KW-0732">Signal</keyword>
<dbReference type="PRINTS" id="PR00019">
    <property type="entry name" value="LEURICHRPT"/>
</dbReference>
<evidence type="ECO:0000259" key="13">
    <source>
        <dbReference type="Pfam" id="PF08263"/>
    </source>
</evidence>
<dbReference type="InterPro" id="IPR013210">
    <property type="entry name" value="LRR_N_plant-typ"/>
</dbReference>
<dbReference type="SUPFAM" id="SSF52047">
    <property type="entry name" value="RNI-like"/>
    <property type="match status" value="1"/>
</dbReference>
<evidence type="ECO:0000256" key="6">
    <source>
        <dbReference type="ARBA" id="ARBA00022729"/>
    </source>
</evidence>
<feature type="domain" description="Leucine-rich repeat-containing N-terminal plant-type" evidence="13">
    <location>
        <begin position="40"/>
        <end position="93"/>
    </location>
</feature>
<dbReference type="GO" id="GO:0051707">
    <property type="term" value="P:response to other organism"/>
    <property type="evidence" value="ECO:0007669"/>
    <property type="project" value="UniProtKB-ARBA"/>
</dbReference>
<evidence type="ECO:0000256" key="9">
    <source>
        <dbReference type="ARBA" id="ARBA00023136"/>
    </source>
</evidence>
<dbReference type="PANTHER" id="PTHR48062:SF21">
    <property type="entry name" value="RECEPTOR-LIKE PROTEIN 12"/>
    <property type="match status" value="1"/>
</dbReference>
<accession>A0ABD2YL83</accession>
<protein>
    <recommendedName>
        <fullName evidence="13">Leucine-rich repeat-containing N-terminal plant-type domain-containing protein</fullName>
    </recommendedName>
</protein>
<keyword evidence="3" id="KW-1003">Cell membrane</keyword>
<dbReference type="FunFam" id="3.80.10.10:FF:000041">
    <property type="entry name" value="LRR receptor-like serine/threonine-protein kinase ERECTA"/>
    <property type="match status" value="1"/>
</dbReference>
<keyword evidence="15" id="KW-1185">Reference proteome</keyword>
<evidence type="ECO:0000256" key="5">
    <source>
        <dbReference type="ARBA" id="ARBA00022692"/>
    </source>
</evidence>
<proteinExistence type="inferred from homology"/>
<dbReference type="GO" id="GO:0006952">
    <property type="term" value="P:defense response"/>
    <property type="evidence" value="ECO:0007669"/>
    <property type="project" value="UniProtKB-ARBA"/>
</dbReference>